<dbReference type="RefSeq" id="WP_285662862.1">
    <property type="nucleotide sequence ID" value="NZ_BSTX01000001.1"/>
</dbReference>
<evidence type="ECO:0008006" key="4">
    <source>
        <dbReference type="Google" id="ProtNLM"/>
    </source>
</evidence>
<sequence length="235" mass="24928">MSRSLITTEDPSSRDGWTGLPLADDYKGIKDAIDSGSWIDGSIAGLGAALDVASIAIDPFSTLLSMGIEWAIEQVGPLKEALDWLAGDPETVMAHAMTWDNMAEELFSIAEALKTRLSMDLAEWHGEAADAYRNVLAINIDVAGIFAGTAAGMGAATRGAATLVQMVREFVRGFIADCIAKVVVWLAEVVFSLGVATPLVASQLAVAVVRWTGRIFGWLMGLVTSITSLRALLDV</sequence>
<reference evidence="2" key="1">
    <citation type="submission" date="2023-03" db="EMBL/GenBank/DDBJ databases">
        <title>Actinorhabdospora filicis NBRC 111898.</title>
        <authorList>
            <person name="Ichikawa N."/>
            <person name="Sato H."/>
            <person name="Tonouchi N."/>
        </authorList>
    </citation>
    <scope>NUCLEOTIDE SEQUENCE</scope>
    <source>
        <strain evidence="2">NBRC 111898</strain>
    </source>
</reference>
<keyword evidence="1" id="KW-0812">Transmembrane</keyword>
<organism evidence="2 3">
    <name type="scientific">Actinorhabdospora filicis</name>
    <dbReference type="NCBI Taxonomy" id="1785913"/>
    <lineage>
        <taxon>Bacteria</taxon>
        <taxon>Bacillati</taxon>
        <taxon>Actinomycetota</taxon>
        <taxon>Actinomycetes</taxon>
        <taxon>Micromonosporales</taxon>
        <taxon>Micromonosporaceae</taxon>
        <taxon>Actinorhabdospora</taxon>
    </lineage>
</organism>
<dbReference type="SUPFAM" id="SSF140453">
    <property type="entry name" value="EsxAB dimer-like"/>
    <property type="match status" value="1"/>
</dbReference>
<name>A0A9W6SKV8_9ACTN</name>
<dbReference type="Gene3D" id="1.20.1260.20">
    <property type="entry name" value="PPE superfamily"/>
    <property type="match status" value="1"/>
</dbReference>
<proteinExistence type="predicted"/>
<comment type="caution">
    <text evidence="2">The sequence shown here is derived from an EMBL/GenBank/DDBJ whole genome shotgun (WGS) entry which is preliminary data.</text>
</comment>
<dbReference type="AlphaFoldDB" id="A0A9W6SKV8"/>
<evidence type="ECO:0000256" key="1">
    <source>
        <dbReference type="SAM" id="Phobius"/>
    </source>
</evidence>
<dbReference type="Proteomes" id="UP001165079">
    <property type="component" value="Unassembled WGS sequence"/>
</dbReference>
<keyword evidence="1" id="KW-0472">Membrane</keyword>
<accession>A0A9W6SKV8</accession>
<keyword evidence="1" id="KW-1133">Transmembrane helix</keyword>
<gene>
    <name evidence="2" type="ORF">Afil01_25820</name>
</gene>
<keyword evidence="3" id="KW-1185">Reference proteome</keyword>
<evidence type="ECO:0000313" key="3">
    <source>
        <dbReference type="Proteomes" id="UP001165079"/>
    </source>
</evidence>
<dbReference type="InterPro" id="IPR038332">
    <property type="entry name" value="PPE_sf"/>
</dbReference>
<evidence type="ECO:0000313" key="2">
    <source>
        <dbReference type="EMBL" id="GLZ77775.1"/>
    </source>
</evidence>
<protein>
    <recommendedName>
        <fullName evidence="4">PPE family protein</fullName>
    </recommendedName>
</protein>
<dbReference type="EMBL" id="BSTX01000001">
    <property type="protein sequence ID" value="GLZ77775.1"/>
    <property type="molecule type" value="Genomic_DNA"/>
</dbReference>
<feature type="transmembrane region" description="Helical" evidence="1">
    <location>
        <begin position="215"/>
        <end position="233"/>
    </location>
</feature>
<feature type="transmembrane region" description="Helical" evidence="1">
    <location>
        <begin position="182"/>
        <end position="209"/>
    </location>
</feature>
<dbReference type="InterPro" id="IPR036689">
    <property type="entry name" value="ESAT-6-like_sf"/>
</dbReference>